<accession>A0AA87TF54</accession>
<feature type="chain" id="PRO_5041707747" description="YARHG domain-containing protein" evidence="1">
    <location>
        <begin position="27"/>
        <end position="269"/>
    </location>
</feature>
<evidence type="ECO:0000313" key="3">
    <source>
        <dbReference type="Proteomes" id="UP000014634"/>
    </source>
</evidence>
<gene>
    <name evidence="2" type="ORF">HMPREF9195_00925</name>
</gene>
<sequence>MLYTKHSLCFALLSVCIAAVFLPLYSAEAKSSISSTEGIAEHEKKVLYGDVSRSSPFSEQEYDQLILKMYVSPANTPLYWFEKGEWQLKEDNCWVSGGEDEIVSPYQLNMIKRVHYYRYKNMHPLDSTYYAQDEDTVNFLKRFCFYRFTGKTLLPWLDVYLFALDMHTGLIFYYALPSRFDKILGNTVPRDWVTLEKHPYVKEKFPNKKFYEFDPIGVMQTNGKICLYDWITEQHKRKDSDIGVYIPHLDDYKDIASQVSSGYSPYRIN</sequence>
<organism evidence="2 3">
    <name type="scientific">Treponema medium ATCC 700293</name>
    <dbReference type="NCBI Taxonomy" id="1125700"/>
    <lineage>
        <taxon>Bacteria</taxon>
        <taxon>Pseudomonadati</taxon>
        <taxon>Spirochaetota</taxon>
        <taxon>Spirochaetia</taxon>
        <taxon>Spirochaetales</taxon>
        <taxon>Treponemataceae</taxon>
        <taxon>Treponema</taxon>
    </lineage>
</organism>
<feature type="signal peptide" evidence="1">
    <location>
        <begin position="1"/>
        <end position="26"/>
    </location>
</feature>
<reference evidence="2 3" key="1">
    <citation type="submission" date="2013-04" db="EMBL/GenBank/DDBJ databases">
        <title>The Genome Sequence of Treponema medium ATCC 700293.</title>
        <authorList>
            <consortium name="The Broad Institute Genomics Platform"/>
            <person name="Earl A."/>
            <person name="Ward D."/>
            <person name="Feldgarden M."/>
            <person name="Gevers D."/>
            <person name="Leonetti C."/>
            <person name="Blanton J.M."/>
            <person name="Dewhirst F.E."/>
            <person name="Izard J."/>
            <person name="Walker B."/>
            <person name="Young S."/>
            <person name="Zeng Q."/>
            <person name="Gargeya S."/>
            <person name="Fitzgerald M."/>
            <person name="Haas B."/>
            <person name="Abouelleil A."/>
            <person name="Allen A.W."/>
            <person name="Alvarado L."/>
            <person name="Arachchi H.M."/>
            <person name="Berlin A.M."/>
            <person name="Chapman S.B."/>
            <person name="Gainer-Dewar J."/>
            <person name="Goldberg J."/>
            <person name="Griggs A."/>
            <person name="Gujja S."/>
            <person name="Hansen M."/>
            <person name="Howarth C."/>
            <person name="Imamovic A."/>
            <person name="Ireland A."/>
            <person name="Larimer J."/>
            <person name="McCowan C."/>
            <person name="Murphy C."/>
            <person name="Pearson M."/>
            <person name="Poon T.W."/>
            <person name="Priest M."/>
            <person name="Roberts A."/>
            <person name="Saif S."/>
            <person name="Shea T."/>
            <person name="Sisk P."/>
            <person name="Sykes S."/>
            <person name="Wortman J."/>
            <person name="Nusbaum C."/>
            <person name="Birren B."/>
        </authorList>
    </citation>
    <scope>NUCLEOTIDE SEQUENCE [LARGE SCALE GENOMIC DNA]</scope>
    <source>
        <strain evidence="2 3">ATCC 700293</strain>
    </source>
</reference>
<protein>
    <recommendedName>
        <fullName evidence="4">YARHG domain-containing protein</fullName>
    </recommendedName>
</protein>
<keyword evidence="1" id="KW-0732">Signal</keyword>
<evidence type="ECO:0000313" key="2">
    <source>
        <dbReference type="EMBL" id="EPF29144.1"/>
    </source>
</evidence>
<evidence type="ECO:0000256" key="1">
    <source>
        <dbReference type="SAM" id="SignalP"/>
    </source>
</evidence>
<dbReference type="RefSeq" id="WP_016522888.1">
    <property type="nucleotide sequence ID" value="NZ_KE332517.1"/>
</dbReference>
<name>A0AA87TF54_TREMD</name>
<comment type="caution">
    <text evidence="2">The sequence shown here is derived from an EMBL/GenBank/DDBJ whole genome shotgun (WGS) entry which is preliminary data.</text>
</comment>
<proteinExistence type="predicted"/>
<dbReference type="AlphaFoldDB" id="A0AA87TF54"/>
<evidence type="ECO:0008006" key="4">
    <source>
        <dbReference type="Google" id="ProtNLM"/>
    </source>
</evidence>
<dbReference type="Proteomes" id="UP000014634">
    <property type="component" value="Unassembled WGS sequence"/>
</dbReference>
<dbReference type="EMBL" id="ATFE01000006">
    <property type="protein sequence ID" value="EPF29144.1"/>
    <property type="molecule type" value="Genomic_DNA"/>
</dbReference>